<dbReference type="PROSITE" id="PS50217">
    <property type="entry name" value="BZIP"/>
    <property type="match status" value="1"/>
</dbReference>
<dbReference type="SMART" id="SM00338">
    <property type="entry name" value="BRLZ"/>
    <property type="match status" value="1"/>
</dbReference>
<dbReference type="CDD" id="cd14691">
    <property type="entry name" value="bZIP_XBP1"/>
    <property type="match status" value="1"/>
</dbReference>
<keyword evidence="5" id="KW-0539">Nucleus</keyword>
<dbReference type="Pfam" id="PF00170">
    <property type="entry name" value="bZIP_1"/>
    <property type="match status" value="1"/>
</dbReference>
<evidence type="ECO:0000256" key="3">
    <source>
        <dbReference type="ARBA" id="ARBA00023125"/>
    </source>
</evidence>
<reference evidence="9 10" key="2">
    <citation type="submission" date="2018-11" db="EMBL/GenBank/DDBJ databases">
        <authorList>
            <consortium name="Pathogen Informatics"/>
        </authorList>
    </citation>
    <scope>NUCLEOTIDE SEQUENCE [LARGE SCALE GENOMIC DNA]</scope>
</reference>
<evidence type="ECO:0000259" key="8">
    <source>
        <dbReference type="PROSITE" id="PS50217"/>
    </source>
</evidence>
<dbReference type="STRING" id="103827.A0A0N5DC71"/>
<dbReference type="GO" id="GO:0000981">
    <property type="term" value="F:DNA-binding transcription factor activity, RNA polymerase II-specific"/>
    <property type="evidence" value="ECO:0007669"/>
    <property type="project" value="TreeGrafter"/>
</dbReference>
<evidence type="ECO:0000256" key="5">
    <source>
        <dbReference type="ARBA" id="ARBA00023242"/>
    </source>
</evidence>
<keyword evidence="2" id="KW-0805">Transcription regulation</keyword>
<evidence type="ECO:0000313" key="11">
    <source>
        <dbReference type="WBParaSite" id="TCLT_0001079001-mRNA-1"/>
    </source>
</evidence>
<dbReference type="OrthoDB" id="20960at2759"/>
<keyword evidence="7" id="KW-0175">Coiled coil</keyword>
<evidence type="ECO:0000256" key="4">
    <source>
        <dbReference type="ARBA" id="ARBA00023163"/>
    </source>
</evidence>
<gene>
    <name evidence="9" type="ORF">TCLT_LOCUS10772</name>
</gene>
<reference evidence="11" key="1">
    <citation type="submission" date="2017-02" db="UniProtKB">
        <authorList>
            <consortium name="WormBaseParasite"/>
        </authorList>
    </citation>
    <scope>IDENTIFICATION</scope>
</reference>
<evidence type="ECO:0000256" key="7">
    <source>
        <dbReference type="SAM" id="Coils"/>
    </source>
</evidence>
<evidence type="ECO:0000256" key="6">
    <source>
        <dbReference type="ARBA" id="ARBA00040165"/>
    </source>
</evidence>
<keyword evidence="1" id="KW-0832">Ubl conjugation</keyword>
<keyword evidence="4" id="KW-0804">Transcription</keyword>
<keyword evidence="3" id="KW-0238">DNA-binding</keyword>
<name>A0A0N5DC71_THECL</name>
<dbReference type="InterPro" id="IPR004827">
    <property type="entry name" value="bZIP"/>
</dbReference>
<accession>A0A0N5DC71</accession>
<organism evidence="11">
    <name type="scientific">Thelazia callipaeda</name>
    <name type="common">Oriental eyeworm</name>
    <name type="synonym">Parasitic nematode</name>
    <dbReference type="NCBI Taxonomy" id="103827"/>
    <lineage>
        <taxon>Eukaryota</taxon>
        <taxon>Metazoa</taxon>
        <taxon>Ecdysozoa</taxon>
        <taxon>Nematoda</taxon>
        <taxon>Chromadorea</taxon>
        <taxon>Rhabditida</taxon>
        <taxon>Spirurina</taxon>
        <taxon>Spiruromorpha</taxon>
        <taxon>Thelazioidea</taxon>
        <taxon>Thelaziidae</taxon>
        <taxon>Thelazia</taxon>
    </lineage>
</organism>
<proteinExistence type="predicted"/>
<dbReference type="InterPro" id="IPR046347">
    <property type="entry name" value="bZIP_sf"/>
</dbReference>
<dbReference type="InterPro" id="IPR052470">
    <property type="entry name" value="ER_Stress-Reg_TF"/>
</dbReference>
<evidence type="ECO:0000313" key="9">
    <source>
        <dbReference type="EMBL" id="VDN08490.1"/>
    </source>
</evidence>
<dbReference type="WBParaSite" id="TCLT_0001079001-mRNA-1">
    <property type="protein sequence ID" value="TCLT_0001079001-mRNA-1"/>
    <property type="gene ID" value="TCLT_0001079001"/>
</dbReference>
<keyword evidence="10" id="KW-1185">Reference proteome</keyword>
<dbReference type="SUPFAM" id="SSF57959">
    <property type="entry name" value="Leucine zipper domain"/>
    <property type="match status" value="1"/>
</dbReference>
<evidence type="ECO:0000313" key="10">
    <source>
        <dbReference type="Proteomes" id="UP000276776"/>
    </source>
</evidence>
<dbReference type="Proteomes" id="UP000276776">
    <property type="component" value="Unassembled WGS sequence"/>
</dbReference>
<dbReference type="GO" id="GO:0005634">
    <property type="term" value="C:nucleus"/>
    <property type="evidence" value="ECO:0007669"/>
    <property type="project" value="TreeGrafter"/>
</dbReference>
<feature type="domain" description="BZIP" evidence="8">
    <location>
        <begin position="93"/>
        <end position="156"/>
    </location>
</feature>
<evidence type="ECO:0000256" key="2">
    <source>
        <dbReference type="ARBA" id="ARBA00023015"/>
    </source>
</evidence>
<feature type="coiled-coil region" evidence="7">
    <location>
        <begin position="118"/>
        <end position="152"/>
    </location>
</feature>
<evidence type="ECO:0000256" key="1">
    <source>
        <dbReference type="ARBA" id="ARBA00022843"/>
    </source>
</evidence>
<dbReference type="Gene3D" id="1.20.5.170">
    <property type="match status" value="1"/>
</dbReference>
<dbReference type="AlphaFoldDB" id="A0A0N5DC71"/>
<dbReference type="PROSITE" id="PS00036">
    <property type="entry name" value="BZIP_BASIC"/>
    <property type="match status" value="1"/>
</dbReference>
<dbReference type="EMBL" id="UYYF01005349">
    <property type="protein sequence ID" value="VDN08490.1"/>
    <property type="molecule type" value="Genomic_DNA"/>
</dbReference>
<dbReference type="PANTHER" id="PTHR46542:SF1">
    <property type="entry name" value="X-BOX BINDING PROTEIN 1"/>
    <property type="match status" value="1"/>
</dbReference>
<sequence>MSLYILQSPVGTVPNYLSLARDRRSATAILPRYAPGRMQIMVQRSTKPPIQKIMCQPENRTKSQCSIEELLGLSSPLSQTVRKRERLTHLTPEEKQYRRKMKNRVAAQTARDRKKFRTNQLEEALRRLHQDNMKLREENKSLKMTCEDLKSENICLRDLVESKVKSELRSEAEISSSDDDVTTDINNFLSGDEMQEIIREICTEDEICPSSNSCPNKAAEDFEQFFAKILDEIDGHVTPPKSTEGSRTSRMDCATPNIIIAPEYLKRDPDSEPSSPTPTLDSTMDCINYDQASFHRNVKIPDDDNDSPGPLVFTEEHSFLSPVSSPSLSESLEDYHSENAYHFSPFTGSTDPMFCSPQNWDIDYD</sequence>
<dbReference type="PANTHER" id="PTHR46542">
    <property type="entry name" value="X-BOX BINDING PROTEIN 1"/>
    <property type="match status" value="1"/>
</dbReference>
<dbReference type="GO" id="GO:0000977">
    <property type="term" value="F:RNA polymerase II transcription regulatory region sequence-specific DNA binding"/>
    <property type="evidence" value="ECO:0007669"/>
    <property type="project" value="TreeGrafter"/>
</dbReference>
<protein>
    <recommendedName>
        <fullName evidence="6">X-box-binding protein 1</fullName>
    </recommendedName>
</protein>